<dbReference type="Proteomes" id="UP000279098">
    <property type="component" value="Genome"/>
</dbReference>
<dbReference type="EMBL" id="MH834602">
    <property type="protein sequence ID" value="AYN55881.1"/>
    <property type="molecule type" value="Genomic_DNA"/>
</dbReference>
<evidence type="ECO:0000313" key="2">
    <source>
        <dbReference type="Proteomes" id="UP000279098"/>
    </source>
</evidence>
<evidence type="ECO:0000313" key="1">
    <source>
        <dbReference type="EMBL" id="AYN55881.1"/>
    </source>
</evidence>
<gene>
    <name evidence="1" type="primary">8</name>
    <name evidence="1" type="ORF">PBI_BRAHMS_8</name>
</gene>
<proteinExistence type="predicted"/>
<sequence length="110" mass="12002">MLPSMMSNQAFTRKRLPMIEDHGAMVPDPNGVPTTATFYGSIQPGTGATDPINRNGAEVVKTIWSAPGADVHHLDCITLPDGEFFVNGEPEQWRTGILDHDVIRLSTWVG</sequence>
<name>A0A3G2KA76_9CAUD</name>
<protein>
    <submittedName>
        <fullName evidence="1">Head-to-tail stopper</fullName>
    </submittedName>
</protein>
<reference evidence="1 2" key="1">
    <citation type="submission" date="2018-09" db="EMBL/GenBank/DDBJ databases">
        <authorList>
            <person name="Fryberger R.B."/>
            <person name="Stoner T.H."/>
            <person name="Garlena R.A."/>
            <person name="Russell D.A."/>
            <person name="Pope W.H."/>
            <person name="Jacobs-Sera D."/>
            <person name="Hatfull G.F."/>
        </authorList>
    </citation>
    <scope>NUCLEOTIDE SEQUENCE [LARGE SCALE GENOMIC DNA]</scope>
</reference>
<organism evidence="1 2">
    <name type="scientific">Microbacterium phage Brahms</name>
    <dbReference type="NCBI Taxonomy" id="2419973"/>
    <lineage>
        <taxon>Viruses</taxon>
        <taxon>Duplodnaviria</taxon>
        <taxon>Heunggongvirae</taxon>
        <taxon>Uroviricota</taxon>
        <taxon>Caudoviricetes</taxon>
        <taxon>Armstrongvirus</taxon>
        <taxon>Armstrongvirus armstrong</taxon>
    </lineage>
</organism>
<accession>A0A3G2KA76</accession>